<evidence type="ECO:0000256" key="4">
    <source>
        <dbReference type="SAM" id="SignalP"/>
    </source>
</evidence>
<evidence type="ECO:0000256" key="1">
    <source>
        <dbReference type="ARBA" id="ARBA00008520"/>
    </source>
</evidence>
<reference evidence="5" key="1">
    <citation type="submission" date="2019-09" db="EMBL/GenBank/DDBJ databases">
        <title>Characterisation of the sponge microbiome using genome-centric metagenomics.</title>
        <authorList>
            <person name="Engelberts J.P."/>
            <person name="Robbins S.J."/>
            <person name="De Goeij J.M."/>
            <person name="Aranda M."/>
            <person name="Bell S.C."/>
            <person name="Webster N.S."/>
        </authorList>
    </citation>
    <scope>NUCLEOTIDE SEQUENCE</scope>
    <source>
        <strain evidence="5">SB0664_bin_27</strain>
    </source>
</reference>
<dbReference type="PANTHER" id="PTHR43649">
    <property type="entry name" value="ARABINOSE-BINDING PROTEIN-RELATED"/>
    <property type="match status" value="1"/>
</dbReference>
<comment type="similarity">
    <text evidence="1">Belongs to the bacterial solute-binding protein 1 family.</text>
</comment>
<feature type="chain" id="PRO_5025579599" evidence="4">
    <location>
        <begin position="28"/>
        <end position="444"/>
    </location>
</feature>
<dbReference type="CDD" id="cd14750">
    <property type="entry name" value="PBP2_TMBP"/>
    <property type="match status" value="1"/>
</dbReference>
<name>A0A6B0YY07_9CHLR</name>
<dbReference type="InterPro" id="IPR050490">
    <property type="entry name" value="Bact_solute-bd_prot1"/>
</dbReference>
<accession>A0A6B0YY07</accession>
<evidence type="ECO:0000256" key="2">
    <source>
        <dbReference type="ARBA" id="ARBA00022448"/>
    </source>
</evidence>
<sequence>MIRKGCGRCAARILLFLLLLGAGLLYAGCGGDDGAARMEEATVAVTPPRPILRWMGPAFVRPVDREIVARCGKEIGMIIELLPAPANPVDRLGLYQQFLPAESDDIDLIDFDVVWSGTLAPHLLDLNPHLTAEERGRYFPIYLENNSVGEALVGLPLMGDVGLLYYRTDLLEKYGFERPPATWSELEEMAAAIQEGERETNAEFWGYVWQGNVYEGLTVNALEWQASTGAGLIVDAEGRLALDESAARALDRAAAWVGEISPPGVTVFQEEDARWQFQNGNAAFMRNWPYAYGLGQAEGSPIRDRFDVTRLPKGEGAEGRHASIVGGQQLGVSRYSRYPDAAADAARCLTDAAAQRRRALTDGAPPAIAALYEDEDVQARIPAAAQIAESLAEHAVARPAAVTGGHYTEISLVYFIEVNRVLTGEQSGASAVARIKEQVAAWVE</sequence>
<comment type="caution">
    <text evidence="5">The sequence shown here is derived from an EMBL/GenBank/DDBJ whole genome shotgun (WGS) entry which is preliminary data.</text>
</comment>
<dbReference type="SUPFAM" id="SSF53850">
    <property type="entry name" value="Periplasmic binding protein-like II"/>
    <property type="match status" value="1"/>
</dbReference>
<dbReference type="Gene3D" id="3.40.190.10">
    <property type="entry name" value="Periplasmic binding protein-like II"/>
    <property type="match status" value="2"/>
</dbReference>
<organism evidence="5">
    <name type="scientific">Caldilineaceae bacterium SB0664_bin_27</name>
    <dbReference type="NCBI Taxonomy" id="2605260"/>
    <lineage>
        <taxon>Bacteria</taxon>
        <taxon>Bacillati</taxon>
        <taxon>Chloroflexota</taxon>
        <taxon>Caldilineae</taxon>
        <taxon>Caldilineales</taxon>
        <taxon>Caldilineaceae</taxon>
    </lineage>
</organism>
<proteinExistence type="inferred from homology"/>
<feature type="signal peptide" evidence="4">
    <location>
        <begin position="1"/>
        <end position="27"/>
    </location>
</feature>
<dbReference type="EMBL" id="VXRG01000157">
    <property type="protein sequence ID" value="MXY95517.1"/>
    <property type="molecule type" value="Genomic_DNA"/>
</dbReference>
<protein>
    <submittedName>
        <fullName evidence="5">ABC transporter substrate-binding protein</fullName>
    </submittedName>
</protein>
<keyword evidence="3 4" id="KW-0732">Signal</keyword>
<gene>
    <name evidence="5" type="ORF">F4Y42_18935</name>
</gene>
<dbReference type="PANTHER" id="PTHR43649:SF34">
    <property type="entry name" value="ABC TRANSPORTER PERIPLASMIC-BINDING PROTEIN YCJN-RELATED"/>
    <property type="match status" value="1"/>
</dbReference>
<keyword evidence="2" id="KW-0813">Transport</keyword>
<evidence type="ECO:0000256" key="3">
    <source>
        <dbReference type="ARBA" id="ARBA00022729"/>
    </source>
</evidence>
<evidence type="ECO:0000313" key="5">
    <source>
        <dbReference type="EMBL" id="MXY95517.1"/>
    </source>
</evidence>
<dbReference type="InterPro" id="IPR006059">
    <property type="entry name" value="SBP"/>
</dbReference>
<dbReference type="Pfam" id="PF13416">
    <property type="entry name" value="SBP_bac_8"/>
    <property type="match status" value="1"/>
</dbReference>
<dbReference type="AlphaFoldDB" id="A0A6B0YY07"/>